<protein>
    <recommendedName>
        <fullName evidence="3">PemK-like, MazF-like toxin of type II toxin-antitoxin system</fullName>
    </recommendedName>
</protein>
<name>A0A1H3YZV3_9RHOB</name>
<reference evidence="1 2" key="1">
    <citation type="submission" date="2016-10" db="EMBL/GenBank/DDBJ databases">
        <authorList>
            <person name="de Groot N.N."/>
        </authorList>
    </citation>
    <scope>NUCLEOTIDE SEQUENCE [LARGE SCALE GENOMIC DNA]</scope>
    <source>
        <strain evidence="1 2">DSM 15345</strain>
    </source>
</reference>
<sequence>MLDTTTVSEKTGKWTAALTPGAVILFDFPSDTADGETKKRPCLVIETGRAGDDRFVEIAYGTSSKSAANAGLEIHVRTAAGMRSAGLERATRFVLRRRVIVTTDSPRIAHSSTHRSPVIGRLDAAAMARLAALRGRLWEEKMLAATRRYERRSVTEGGVPVVWRSTRRPLIPAPSFSR</sequence>
<organism evidence="1 2">
    <name type="scientific">Rubrimonas cliftonensis</name>
    <dbReference type="NCBI Taxonomy" id="89524"/>
    <lineage>
        <taxon>Bacteria</taxon>
        <taxon>Pseudomonadati</taxon>
        <taxon>Pseudomonadota</taxon>
        <taxon>Alphaproteobacteria</taxon>
        <taxon>Rhodobacterales</taxon>
        <taxon>Paracoccaceae</taxon>
        <taxon>Rubrimonas</taxon>
    </lineage>
</organism>
<evidence type="ECO:0000313" key="1">
    <source>
        <dbReference type="EMBL" id="SEA17019.1"/>
    </source>
</evidence>
<dbReference type="EMBL" id="FNQM01000003">
    <property type="protein sequence ID" value="SEA17019.1"/>
    <property type="molecule type" value="Genomic_DNA"/>
</dbReference>
<dbReference type="GO" id="GO:0003677">
    <property type="term" value="F:DNA binding"/>
    <property type="evidence" value="ECO:0007669"/>
    <property type="project" value="InterPro"/>
</dbReference>
<dbReference type="RefSeq" id="WP_093250870.1">
    <property type="nucleotide sequence ID" value="NZ_FNQM01000003.1"/>
</dbReference>
<keyword evidence="2" id="KW-1185">Reference proteome</keyword>
<dbReference type="Proteomes" id="UP000198703">
    <property type="component" value="Unassembled WGS sequence"/>
</dbReference>
<dbReference type="AlphaFoldDB" id="A0A1H3YZV3"/>
<dbReference type="Pfam" id="PF02452">
    <property type="entry name" value="PemK_toxin"/>
    <property type="match status" value="1"/>
</dbReference>
<dbReference type="OrthoDB" id="8442627at2"/>
<evidence type="ECO:0008006" key="3">
    <source>
        <dbReference type="Google" id="ProtNLM"/>
    </source>
</evidence>
<evidence type="ECO:0000313" key="2">
    <source>
        <dbReference type="Proteomes" id="UP000198703"/>
    </source>
</evidence>
<gene>
    <name evidence="1" type="ORF">SAMN05444370_103323</name>
</gene>
<accession>A0A1H3YZV3</accession>
<dbReference type="InterPro" id="IPR003477">
    <property type="entry name" value="PemK-like"/>
</dbReference>
<proteinExistence type="predicted"/>